<proteinExistence type="predicted"/>
<dbReference type="Proteomes" id="UP000185003">
    <property type="component" value="Unassembled WGS sequence"/>
</dbReference>
<dbReference type="EMBL" id="FSRA01000002">
    <property type="protein sequence ID" value="SIO49073.1"/>
    <property type="molecule type" value="Genomic_DNA"/>
</dbReference>
<reference evidence="2 3" key="1">
    <citation type="submission" date="2016-11" db="EMBL/GenBank/DDBJ databases">
        <authorList>
            <person name="Jaros S."/>
            <person name="Januszkiewicz K."/>
            <person name="Wedrychowicz H."/>
        </authorList>
    </citation>
    <scope>NUCLEOTIDE SEQUENCE [LARGE SCALE GENOMIC DNA]</scope>
    <source>
        <strain evidence="2 3">DSM 24787</strain>
    </source>
</reference>
<dbReference type="CDD" id="cd00761">
    <property type="entry name" value="Glyco_tranf_GTA_type"/>
    <property type="match status" value="1"/>
</dbReference>
<gene>
    <name evidence="2" type="ORF">SAMN04488055_4652</name>
</gene>
<sequence>MQNITSNAPLVTVFMAVYNGGNYISAAIQSVLAQSFSDFELLIINDGSTDLSMQIVESFQDPRIRVLHNPRNMGLFETRNRGIREARGTYFATLDCDDIAFPDRLAYQLEQIRQNPAVAVSGSRAKLINSSSLILSDILLPVGDGILPAYLFFSNCYINSATIIRTDVLREISYRPGFEPAEDYDLFVRIAEKYPIRNSRKYVVYYRVHDQNVTNRKKSERKLGDITIVKYQLEKLGITPTPENIAIQHLFITKEFADSPITLPQIEEHLMLLKKNNKERKVFEPRYFDAVLMWQWTMAVLSKSKNASSITRYLSSELFQIKHLHMRLFEHFYAKIKNPLRSRKYVKAPGLKNG</sequence>
<organism evidence="2 3">
    <name type="scientific">Chitinophaga niabensis</name>
    <dbReference type="NCBI Taxonomy" id="536979"/>
    <lineage>
        <taxon>Bacteria</taxon>
        <taxon>Pseudomonadati</taxon>
        <taxon>Bacteroidota</taxon>
        <taxon>Chitinophagia</taxon>
        <taxon>Chitinophagales</taxon>
        <taxon>Chitinophagaceae</taxon>
        <taxon>Chitinophaga</taxon>
    </lineage>
</organism>
<dbReference type="InterPro" id="IPR029044">
    <property type="entry name" value="Nucleotide-diphossugar_trans"/>
</dbReference>
<dbReference type="AlphaFoldDB" id="A0A1N6JXU1"/>
<evidence type="ECO:0000313" key="2">
    <source>
        <dbReference type="EMBL" id="SIO49073.1"/>
    </source>
</evidence>
<keyword evidence="3" id="KW-1185">Reference proteome</keyword>
<evidence type="ECO:0000313" key="3">
    <source>
        <dbReference type="Proteomes" id="UP000185003"/>
    </source>
</evidence>
<dbReference type="STRING" id="536979.SAMN04488055_4652"/>
<feature type="domain" description="Glycosyltransferase 2-like" evidence="1">
    <location>
        <begin position="12"/>
        <end position="126"/>
    </location>
</feature>
<dbReference type="PANTHER" id="PTHR22916:SF3">
    <property type="entry name" value="UDP-GLCNAC:BETAGAL BETA-1,3-N-ACETYLGLUCOSAMINYLTRANSFERASE-LIKE PROTEIN 1"/>
    <property type="match status" value="1"/>
</dbReference>
<evidence type="ECO:0000259" key="1">
    <source>
        <dbReference type="Pfam" id="PF00535"/>
    </source>
</evidence>
<dbReference type="SUPFAM" id="SSF53448">
    <property type="entry name" value="Nucleotide-diphospho-sugar transferases"/>
    <property type="match status" value="1"/>
</dbReference>
<keyword evidence="2" id="KW-0808">Transferase</keyword>
<dbReference type="GO" id="GO:0016758">
    <property type="term" value="F:hexosyltransferase activity"/>
    <property type="evidence" value="ECO:0007669"/>
    <property type="project" value="UniProtKB-ARBA"/>
</dbReference>
<dbReference type="Gene3D" id="3.90.550.10">
    <property type="entry name" value="Spore Coat Polysaccharide Biosynthesis Protein SpsA, Chain A"/>
    <property type="match status" value="1"/>
</dbReference>
<dbReference type="InterPro" id="IPR001173">
    <property type="entry name" value="Glyco_trans_2-like"/>
</dbReference>
<protein>
    <submittedName>
        <fullName evidence="2">Glycosyl transferase family 2</fullName>
    </submittedName>
</protein>
<dbReference type="RefSeq" id="WP_074241966.1">
    <property type="nucleotide sequence ID" value="NZ_FSRA01000002.1"/>
</dbReference>
<name>A0A1N6JXU1_9BACT</name>
<dbReference type="OrthoDB" id="9815829at2"/>
<dbReference type="PANTHER" id="PTHR22916">
    <property type="entry name" value="GLYCOSYLTRANSFERASE"/>
    <property type="match status" value="1"/>
</dbReference>
<accession>A0A1N6JXU1</accession>
<dbReference type="Pfam" id="PF00535">
    <property type="entry name" value="Glycos_transf_2"/>
    <property type="match status" value="1"/>
</dbReference>